<feature type="compositionally biased region" description="Low complexity" evidence="1">
    <location>
        <begin position="51"/>
        <end position="66"/>
    </location>
</feature>
<feature type="region of interest" description="Disordered" evidence="1">
    <location>
        <begin position="1"/>
        <end position="109"/>
    </location>
</feature>
<reference evidence="2" key="1">
    <citation type="submission" date="2021-06" db="EMBL/GenBank/DDBJ databases">
        <authorList>
            <person name="Hodson N. C."/>
            <person name="Mongue J. A."/>
            <person name="Jaron S. K."/>
        </authorList>
    </citation>
    <scope>NUCLEOTIDE SEQUENCE</scope>
</reference>
<keyword evidence="3" id="KW-1185">Reference proteome</keyword>
<comment type="caution">
    <text evidence="2">The sequence shown here is derived from an EMBL/GenBank/DDBJ whole genome shotgun (WGS) entry which is preliminary data.</text>
</comment>
<dbReference type="EMBL" id="CAJVCH010552367">
    <property type="protein sequence ID" value="CAG7829638.1"/>
    <property type="molecule type" value="Genomic_DNA"/>
</dbReference>
<feature type="non-terminal residue" evidence="2">
    <location>
        <position position="1"/>
    </location>
</feature>
<dbReference type="AlphaFoldDB" id="A0A8J2L6T8"/>
<accession>A0A8J2L6T8</accession>
<evidence type="ECO:0000256" key="1">
    <source>
        <dbReference type="SAM" id="MobiDB-lite"/>
    </source>
</evidence>
<evidence type="ECO:0000313" key="3">
    <source>
        <dbReference type="Proteomes" id="UP000708208"/>
    </source>
</evidence>
<name>A0A8J2L6T8_9HEXA</name>
<proteinExistence type="predicted"/>
<protein>
    <submittedName>
        <fullName evidence="2">Uncharacterized protein</fullName>
    </submittedName>
</protein>
<evidence type="ECO:0000313" key="2">
    <source>
        <dbReference type="EMBL" id="CAG7829638.1"/>
    </source>
</evidence>
<gene>
    <name evidence="2" type="ORF">AFUS01_LOCUS39495</name>
</gene>
<dbReference type="Proteomes" id="UP000708208">
    <property type="component" value="Unassembled WGS sequence"/>
</dbReference>
<sequence>TPSPPPQSHNYKFGPFKPPPQAIHPYPHKPSMPLQYYHTPVSQSPQPPPQQQSHHVSVSYSGGPHPQSQPPPPTMYTYAGAPPSRSPQSVRDEPKHVPTGLYLHPGTGIPRGYVVHQQIEVSLN</sequence>
<organism evidence="2 3">
    <name type="scientific">Allacma fusca</name>
    <dbReference type="NCBI Taxonomy" id="39272"/>
    <lineage>
        <taxon>Eukaryota</taxon>
        <taxon>Metazoa</taxon>
        <taxon>Ecdysozoa</taxon>
        <taxon>Arthropoda</taxon>
        <taxon>Hexapoda</taxon>
        <taxon>Collembola</taxon>
        <taxon>Symphypleona</taxon>
        <taxon>Sminthuridae</taxon>
        <taxon>Allacma</taxon>
    </lineage>
</organism>
<feature type="non-terminal residue" evidence="2">
    <location>
        <position position="124"/>
    </location>
</feature>